<evidence type="ECO:0000259" key="4">
    <source>
        <dbReference type="PROSITE" id="PS51186"/>
    </source>
</evidence>
<keyword evidence="6" id="KW-1185">Reference proteome</keyword>
<keyword evidence="2" id="KW-0012">Acyltransferase</keyword>
<dbReference type="PANTHER" id="PTHR43792:SF8">
    <property type="entry name" value="[RIBOSOMAL PROTEIN US5]-ALANINE N-ACETYLTRANSFERASE"/>
    <property type="match status" value="1"/>
</dbReference>
<proteinExistence type="inferred from homology"/>
<dbReference type="SUPFAM" id="SSF55729">
    <property type="entry name" value="Acyl-CoA N-acyltransferases (Nat)"/>
    <property type="match status" value="1"/>
</dbReference>
<dbReference type="Pfam" id="PF13302">
    <property type="entry name" value="Acetyltransf_3"/>
    <property type="match status" value="1"/>
</dbReference>
<protein>
    <submittedName>
        <fullName evidence="5">GNAT family protein</fullName>
        <ecNumber evidence="5">2.-.-.-</ecNumber>
    </submittedName>
</protein>
<dbReference type="InterPro" id="IPR016181">
    <property type="entry name" value="Acyl_CoA_acyltransferase"/>
</dbReference>
<evidence type="ECO:0000313" key="5">
    <source>
        <dbReference type="EMBL" id="MDN4074211.1"/>
    </source>
</evidence>
<accession>A0ABT8E8G2</accession>
<dbReference type="EMBL" id="JAUHLN010000002">
    <property type="protein sequence ID" value="MDN4074211.1"/>
    <property type="molecule type" value="Genomic_DNA"/>
</dbReference>
<dbReference type="EC" id="2.-.-.-" evidence="5"/>
<comment type="caution">
    <text evidence="5">The sequence shown here is derived from an EMBL/GenBank/DDBJ whole genome shotgun (WGS) entry which is preliminary data.</text>
</comment>
<evidence type="ECO:0000313" key="6">
    <source>
        <dbReference type="Proteomes" id="UP001168694"/>
    </source>
</evidence>
<keyword evidence="1 5" id="KW-0808">Transferase</keyword>
<reference evidence="5" key="1">
    <citation type="submission" date="2023-06" db="EMBL/GenBank/DDBJ databases">
        <title>Draft Genome Sequences of Representative Paenibacillus Polymyxa, Bacillus cereus, Fictibacillus sp., and Brevibacillus agri Strains Isolated from Amazonian Dark Earth.</title>
        <authorList>
            <person name="Pellegrinetti T.A."/>
            <person name="Cunha I.C.M."/>
            <person name="Chaves M.G."/>
            <person name="Freitas A.S."/>
            <person name="Silva A.V.R."/>
            <person name="Tsai S.M."/>
            <person name="Mendes L.W."/>
        </authorList>
    </citation>
    <scope>NUCLEOTIDE SEQUENCE</scope>
    <source>
        <strain evidence="5">CENA-BCM004</strain>
    </source>
</reference>
<dbReference type="GO" id="GO:0016740">
    <property type="term" value="F:transferase activity"/>
    <property type="evidence" value="ECO:0007669"/>
    <property type="project" value="UniProtKB-KW"/>
</dbReference>
<dbReference type="InterPro" id="IPR051531">
    <property type="entry name" value="N-acetyltransferase"/>
</dbReference>
<dbReference type="Proteomes" id="UP001168694">
    <property type="component" value="Unassembled WGS sequence"/>
</dbReference>
<dbReference type="PROSITE" id="PS51186">
    <property type="entry name" value="GNAT"/>
    <property type="match status" value="1"/>
</dbReference>
<organism evidence="5 6">
    <name type="scientific">Fictibacillus terranigra</name>
    <dbReference type="NCBI Taxonomy" id="3058424"/>
    <lineage>
        <taxon>Bacteria</taxon>
        <taxon>Bacillati</taxon>
        <taxon>Bacillota</taxon>
        <taxon>Bacilli</taxon>
        <taxon>Bacillales</taxon>
        <taxon>Fictibacillaceae</taxon>
        <taxon>Fictibacillus</taxon>
    </lineage>
</organism>
<evidence type="ECO:0000256" key="1">
    <source>
        <dbReference type="ARBA" id="ARBA00022679"/>
    </source>
</evidence>
<feature type="domain" description="N-acetyltransferase" evidence="4">
    <location>
        <begin position="8"/>
        <end position="174"/>
    </location>
</feature>
<sequence length="180" mass="20806">MRMDGEHFFLKLLDPSDSEALLQLEVDNREFFQMYSPLRNDEFYTLEGQRERLEVINKMREMGHQYTFGIFLKGSEELIGDVSLFKIERGPAQTGMLGYCLDHHHNGKGYMTKVVKRMITFAFNVKKLHRIEAGVMPQNAGSIKVLEKAGFHREGIAVKSIKINGRWEDHQMLAIINDAE</sequence>
<dbReference type="Gene3D" id="3.40.630.30">
    <property type="match status" value="1"/>
</dbReference>
<name>A0ABT8E8G2_9BACL</name>
<evidence type="ECO:0000256" key="3">
    <source>
        <dbReference type="ARBA" id="ARBA00038502"/>
    </source>
</evidence>
<dbReference type="PANTHER" id="PTHR43792">
    <property type="entry name" value="GNAT FAMILY, PUTATIVE (AFU_ORTHOLOGUE AFUA_3G00765)-RELATED-RELATED"/>
    <property type="match status" value="1"/>
</dbReference>
<comment type="similarity">
    <text evidence="3">Belongs to the acetyltransferase family. RimJ subfamily.</text>
</comment>
<dbReference type="InterPro" id="IPR000182">
    <property type="entry name" value="GNAT_dom"/>
</dbReference>
<gene>
    <name evidence="5" type="ORF">QYF49_14520</name>
</gene>
<evidence type="ECO:0000256" key="2">
    <source>
        <dbReference type="ARBA" id="ARBA00023315"/>
    </source>
</evidence>